<dbReference type="Proteomes" id="UP001567538">
    <property type="component" value="Unassembled WGS sequence"/>
</dbReference>
<dbReference type="InterPro" id="IPR011684">
    <property type="entry name" value="NAB"/>
</dbReference>
<gene>
    <name evidence="5" type="ORF">AAHA92_18218</name>
</gene>
<dbReference type="InterPro" id="IPR051861">
    <property type="entry name" value="NET_actin-binding_domain"/>
</dbReference>
<keyword evidence="1" id="KW-0175">Coiled coil</keyword>
<dbReference type="PROSITE" id="PS51774">
    <property type="entry name" value="NAB"/>
    <property type="match status" value="1"/>
</dbReference>
<feature type="compositionally biased region" description="Acidic residues" evidence="3">
    <location>
        <begin position="138"/>
        <end position="154"/>
    </location>
</feature>
<reference evidence="5 6" key="1">
    <citation type="submission" date="2024-06" db="EMBL/GenBank/DDBJ databases">
        <title>A chromosome level genome sequence of Diviner's sage (Salvia divinorum).</title>
        <authorList>
            <person name="Ford S.A."/>
            <person name="Ro D.-K."/>
            <person name="Ness R.W."/>
            <person name="Phillips M.A."/>
        </authorList>
    </citation>
    <scope>NUCLEOTIDE SEQUENCE [LARGE SCALE GENOMIC DNA]</scope>
    <source>
        <strain evidence="5">SAF-2024a</strain>
        <tissue evidence="5">Leaf</tissue>
    </source>
</reference>
<dbReference type="Pfam" id="PF07765">
    <property type="entry name" value="KIP1"/>
    <property type="match status" value="1"/>
</dbReference>
<evidence type="ECO:0000256" key="2">
    <source>
        <dbReference type="ARBA" id="ARBA00038006"/>
    </source>
</evidence>
<dbReference type="AlphaFoldDB" id="A0ABD1H1D1"/>
<name>A0ABD1H1D1_SALDI</name>
<keyword evidence="6" id="KW-1185">Reference proteome</keyword>
<dbReference type="PANTHER" id="PTHR32258">
    <property type="entry name" value="PROTEIN NETWORKED 4A"/>
    <property type="match status" value="1"/>
</dbReference>
<dbReference type="PANTHER" id="PTHR32258:SF28">
    <property type="entry name" value="PROTEIN NETWORKED 3A-RELATED"/>
    <property type="match status" value="1"/>
</dbReference>
<dbReference type="EMBL" id="JBEAFC010000007">
    <property type="protein sequence ID" value="KAL1550222.1"/>
    <property type="molecule type" value="Genomic_DNA"/>
</dbReference>
<evidence type="ECO:0000256" key="1">
    <source>
        <dbReference type="ARBA" id="ARBA00023054"/>
    </source>
</evidence>
<proteinExistence type="inferred from homology"/>
<evidence type="ECO:0000313" key="6">
    <source>
        <dbReference type="Proteomes" id="UP001567538"/>
    </source>
</evidence>
<feature type="domain" description="NAB" evidence="4">
    <location>
        <begin position="12"/>
        <end position="95"/>
    </location>
</feature>
<feature type="region of interest" description="Disordered" evidence="3">
    <location>
        <begin position="138"/>
        <end position="162"/>
    </location>
</feature>
<evidence type="ECO:0000256" key="3">
    <source>
        <dbReference type="SAM" id="MobiDB-lite"/>
    </source>
</evidence>
<evidence type="ECO:0000259" key="4">
    <source>
        <dbReference type="PROSITE" id="PS51774"/>
    </source>
</evidence>
<sequence>MLEGEDHKLRSSQWWWLHINNKARSNRSLSLNSILAELEEKTSSTRKLIEQDVESFSQRADAYYNMRPKLIGMVHDFHRMHTSLAQSYDQLNKFEIGSHLLTSSFCPLSVAKNRLKKSVSLQENALHSYSNGCKLAEFDEPEVDDPEEQEEGGEEKESSDCEWRRLKDKLERLREENKVQREELMQKDEDKRDVIRQLSLAMDLLMEENLILEKCL</sequence>
<comment type="caution">
    <text evidence="5">The sequence shown here is derived from an EMBL/GenBank/DDBJ whole genome shotgun (WGS) entry which is preliminary data.</text>
</comment>
<evidence type="ECO:0000313" key="5">
    <source>
        <dbReference type="EMBL" id="KAL1550222.1"/>
    </source>
</evidence>
<protein>
    <submittedName>
        <fullName evidence="5">Protein NETWORKED 3A-like isoform X1</fullName>
    </submittedName>
</protein>
<comment type="similarity">
    <text evidence="2">Belongs to the NET family.</text>
</comment>
<accession>A0ABD1H1D1</accession>
<organism evidence="5 6">
    <name type="scientific">Salvia divinorum</name>
    <name type="common">Maria pastora</name>
    <name type="synonym">Diviner's sage</name>
    <dbReference type="NCBI Taxonomy" id="28513"/>
    <lineage>
        <taxon>Eukaryota</taxon>
        <taxon>Viridiplantae</taxon>
        <taxon>Streptophyta</taxon>
        <taxon>Embryophyta</taxon>
        <taxon>Tracheophyta</taxon>
        <taxon>Spermatophyta</taxon>
        <taxon>Magnoliopsida</taxon>
        <taxon>eudicotyledons</taxon>
        <taxon>Gunneridae</taxon>
        <taxon>Pentapetalae</taxon>
        <taxon>asterids</taxon>
        <taxon>lamiids</taxon>
        <taxon>Lamiales</taxon>
        <taxon>Lamiaceae</taxon>
        <taxon>Nepetoideae</taxon>
        <taxon>Mentheae</taxon>
        <taxon>Salviinae</taxon>
        <taxon>Salvia</taxon>
        <taxon>Salvia subgen. Calosphace</taxon>
    </lineage>
</organism>